<evidence type="ECO:0000256" key="5">
    <source>
        <dbReference type="RuleBase" id="RU367079"/>
    </source>
</evidence>
<dbReference type="PANTHER" id="PTHR14146">
    <property type="entry name" value="EXOCYST COMPLEX COMPONENT 4"/>
    <property type="match status" value="1"/>
</dbReference>
<dbReference type="GO" id="GO:0045202">
    <property type="term" value="C:synapse"/>
    <property type="evidence" value="ECO:0007669"/>
    <property type="project" value="TreeGrafter"/>
</dbReference>
<keyword evidence="4 5" id="KW-0653">Protein transport</keyword>
<keyword evidence="10" id="KW-1185">Reference proteome</keyword>
<dbReference type="GO" id="GO:0090522">
    <property type="term" value="P:vesicle tethering involved in exocytosis"/>
    <property type="evidence" value="ECO:0007669"/>
    <property type="project" value="UniProtKB-UniRule"/>
</dbReference>
<keyword evidence="2 5" id="KW-0813">Transport</keyword>
<accession>A0A7R8V4J5</accession>
<dbReference type="EMBL" id="LR899014">
    <property type="protein sequence ID" value="CAD7092017.1"/>
    <property type="molecule type" value="Genomic_DNA"/>
</dbReference>
<dbReference type="InterPro" id="IPR048630">
    <property type="entry name" value="Sec8_M"/>
</dbReference>
<comment type="similarity">
    <text evidence="1 5">Belongs to the SEC8 family.</text>
</comment>
<dbReference type="Proteomes" id="UP000594454">
    <property type="component" value="Chromosome 6"/>
</dbReference>
<dbReference type="OrthoDB" id="272977at2759"/>
<feature type="domain" description="Exocyst complex component Sec8 middle helical bundle" evidence="8">
    <location>
        <begin position="276"/>
        <end position="456"/>
    </location>
</feature>
<dbReference type="Pfam" id="PF20652">
    <property type="entry name" value="Sec8_C"/>
    <property type="match status" value="1"/>
</dbReference>
<dbReference type="AlphaFoldDB" id="A0A7R8V4J5"/>
<dbReference type="GO" id="GO:0006612">
    <property type="term" value="P:protein targeting to membrane"/>
    <property type="evidence" value="ECO:0007669"/>
    <property type="project" value="UniProtKB-UniRule"/>
</dbReference>
<dbReference type="OMA" id="HMEVRCR"/>
<dbReference type="GO" id="GO:0000145">
    <property type="term" value="C:exocyst"/>
    <property type="evidence" value="ECO:0007669"/>
    <property type="project" value="UniProtKB-UniRule"/>
</dbReference>
<evidence type="ECO:0000256" key="2">
    <source>
        <dbReference type="ARBA" id="ARBA00022448"/>
    </source>
</evidence>
<evidence type="ECO:0000313" key="9">
    <source>
        <dbReference type="EMBL" id="CAD7092017.1"/>
    </source>
</evidence>
<proteinExistence type="inferred from homology"/>
<evidence type="ECO:0000313" key="10">
    <source>
        <dbReference type="Proteomes" id="UP000594454"/>
    </source>
</evidence>
<evidence type="ECO:0000259" key="7">
    <source>
        <dbReference type="Pfam" id="PF04048"/>
    </source>
</evidence>
<dbReference type="GO" id="GO:0032584">
    <property type="term" value="C:growth cone membrane"/>
    <property type="evidence" value="ECO:0007669"/>
    <property type="project" value="TreeGrafter"/>
</dbReference>
<comment type="function">
    <text evidence="5">Component of the exocyst complex involved in the docking of exocytic vesicles with fusion sites on the plasma membrane.</text>
</comment>
<dbReference type="InParanoid" id="A0A7R8V4J5"/>
<evidence type="ECO:0000256" key="6">
    <source>
        <dbReference type="SAM" id="Coils"/>
    </source>
</evidence>
<keyword evidence="3 5" id="KW-0268">Exocytosis</keyword>
<dbReference type="GO" id="GO:0015031">
    <property type="term" value="P:protein transport"/>
    <property type="evidence" value="ECO:0007669"/>
    <property type="project" value="UniProtKB-KW"/>
</dbReference>
<dbReference type="GO" id="GO:0006893">
    <property type="term" value="P:Golgi to plasma membrane transport"/>
    <property type="evidence" value="ECO:0007669"/>
    <property type="project" value="TreeGrafter"/>
</dbReference>
<sequence length="974" mass="110814">MATPPPTKPPRGVKYGKEEIGCGPLVTVIKTLGFSETNEERQKEKQKIEKEYKKSDQRLNELVSKHDGELTRVLPLFSQVSAHIGTSREKIHAVKENLVACKQLLHCRREELRSLWTDALQQKLALEMLEQINELRKIPQVITSFTNKRHYLHATKALTQAISLGNGPLREIEGLKDLRTDLETRKTQLYNKLIDELNRHLYQNSTGEILNNFQRQNSTRGSNHFQRDFLRRSTDRAEANARIKQALVEMSQGFDLNKSEVIDESDLIDPELSATYFIGIIVECFAMLDKVPDSIETIKVRIQPELLKIVASTTQQMSAIDLSHSEQQQHPLLALLDVLFKQFKLIAKSHNLLLKNYLNVVHRYQLCSGSYDISDFWTQAQAVLQLLLTDYLDIQNATAEETNRSNFSEPTVNINSFFSRRKVQSKKTLFRFDKSSHIVPHDETTVKEHRRNLSDVSNDENLLNTSTGERKKREKILICEPDPALIRKVYVPIMSYINEIEGFIKCKSGQQSSLNAFLTNYVKESFLSKGHNRNLQLTIDSLSKNHDAWRTIITPEDMKDLNLSRPLLQSTVMVERQLAETKTLIQDLPHYSDELLKMVCALLKTYRETCQAAYRGIVQPDAEDKRIYSVAWLKDDDINRFLKTLPNWTDLKNSSARAKTSLRKLHKSGYEQSEEESPLQIQQRNIREAEMLTSNLGEGGISQQEILSDIGVLKELATLQESMEWFSSRISEFANDLRRPILNGMNVNSGGEYGSVTIKDGTIKVLTNLALEFDELANTCLLVLHLEVRVQCFHYLRGSNSKERSNSFMSSKDADSLEPDASVQKLTKVLSEMDEAFTSALHPRKTRYIFEGLAHLGARILIQASNSMETIDEANIQRMCRNALALQQTLSSITATREVALDQARNFYELLCMNPDEILTSIIEKGSQFSEMQYLNALQLSAKARGISDLNSLASFQQKLSDILGAKPTAGVVV</sequence>
<dbReference type="PANTHER" id="PTHR14146:SF0">
    <property type="entry name" value="EXOCYST COMPLEX COMPONENT 4"/>
    <property type="match status" value="1"/>
</dbReference>
<dbReference type="InterPro" id="IPR039682">
    <property type="entry name" value="Sec8/EXOC4"/>
</dbReference>
<feature type="coiled-coil region" evidence="6">
    <location>
        <begin position="34"/>
        <end position="65"/>
    </location>
</feature>
<feature type="domain" description="Exocyst complex component Sec8 N-terminal" evidence="7">
    <location>
        <begin position="46"/>
        <end position="143"/>
    </location>
</feature>
<protein>
    <recommendedName>
        <fullName evidence="5">Exocyst complex component Sec8</fullName>
    </recommendedName>
</protein>
<gene>
    <name evidence="9" type="ORF">HERILL_LOCUS14409</name>
</gene>
<evidence type="ECO:0000259" key="8">
    <source>
        <dbReference type="Pfam" id="PF20652"/>
    </source>
</evidence>
<evidence type="ECO:0000256" key="3">
    <source>
        <dbReference type="ARBA" id="ARBA00022483"/>
    </source>
</evidence>
<reference evidence="9 10" key="1">
    <citation type="submission" date="2020-11" db="EMBL/GenBank/DDBJ databases">
        <authorList>
            <person name="Wallbank WR R."/>
            <person name="Pardo Diaz C."/>
            <person name="Kozak K."/>
            <person name="Martin S."/>
            <person name="Jiggins C."/>
            <person name="Moest M."/>
            <person name="Warren A I."/>
            <person name="Generalovic N T."/>
            <person name="Byers J.R.P. K."/>
            <person name="Montejo-Kovacevich G."/>
            <person name="Yen C E."/>
        </authorList>
    </citation>
    <scope>NUCLEOTIDE SEQUENCE [LARGE SCALE GENOMIC DNA]</scope>
</reference>
<dbReference type="FunCoup" id="A0A7R8V4J5">
    <property type="interactions" value="1682"/>
</dbReference>
<dbReference type="InterPro" id="IPR007191">
    <property type="entry name" value="Sec8_exocyst_N"/>
</dbReference>
<dbReference type="Pfam" id="PF04048">
    <property type="entry name" value="Sec8_N"/>
    <property type="match status" value="1"/>
</dbReference>
<keyword evidence="6" id="KW-0175">Coiled coil</keyword>
<evidence type="ECO:0000256" key="4">
    <source>
        <dbReference type="ARBA" id="ARBA00022927"/>
    </source>
</evidence>
<evidence type="ECO:0000256" key="1">
    <source>
        <dbReference type="ARBA" id="ARBA00010470"/>
    </source>
</evidence>
<name>A0A7R8V4J5_HERIL</name>
<dbReference type="GO" id="GO:0007268">
    <property type="term" value="P:chemical synaptic transmission"/>
    <property type="evidence" value="ECO:0007669"/>
    <property type="project" value="TreeGrafter"/>
</dbReference>
<organism evidence="9 10">
    <name type="scientific">Hermetia illucens</name>
    <name type="common">Black soldier fly</name>
    <dbReference type="NCBI Taxonomy" id="343691"/>
    <lineage>
        <taxon>Eukaryota</taxon>
        <taxon>Metazoa</taxon>
        <taxon>Ecdysozoa</taxon>
        <taxon>Arthropoda</taxon>
        <taxon>Hexapoda</taxon>
        <taxon>Insecta</taxon>
        <taxon>Pterygota</taxon>
        <taxon>Neoptera</taxon>
        <taxon>Endopterygota</taxon>
        <taxon>Diptera</taxon>
        <taxon>Brachycera</taxon>
        <taxon>Stratiomyomorpha</taxon>
        <taxon>Stratiomyidae</taxon>
        <taxon>Hermetiinae</taxon>
        <taxon>Hermetia</taxon>
    </lineage>
</organism>
<dbReference type="GO" id="GO:0006904">
    <property type="term" value="P:vesicle docking involved in exocytosis"/>
    <property type="evidence" value="ECO:0007669"/>
    <property type="project" value="InterPro"/>
</dbReference>